<dbReference type="EMBL" id="CATNWA010019260">
    <property type="protein sequence ID" value="CAI9612242.1"/>
    <property type="molecule type" value="Genomic_DNA"/>
</dbReference>
<sequence>MGTENGPEEKGGPHRDPQHWASSKWETAESVDSLIDELLDRAPAEANGTHLSIEKLGEELKEMEDSMRGVAVQEEPTERHMRIPSEEDEDGDIISREIENTKSRSDSLTLLLSSPLRAQTSTQPYTGPFMAILFAKLENMLTNSLYVNFLLTGIIAQLACHPQPLLRSFLLNTNMVFQPSVKSLVQVLGSVKNRIEAFAASQDDFPTLLFKAKKFLIARGKLDWSEGPQLCPLPYAALTLW</sequence>
<dbReference type="PANTHER" id="PTHR21705:SF4">
    <property type="entry name" value="FHF COMPLEX SUBUNIT HOOK-INTERACTING PROTEIN 1B"/>
    <property type="match status" value="1"/>
</dbReference>
<reference evidence="4" key="1">
    <citation type="submission" date="2023-05" db="EMBL/GenBank/DDBJ databases">
        <authorList>
            <person name="Stuckert A."/>
        </authorList>
    </citation>
    <scope>NUCLEOTIDE SEQUENCE</scope>
</reference>
<proteinExistence type="inferred from homology"/>
<dbReference type="PANTHER" id="PTHR21705">
    <property type="entry name" value="RAI16 PROTEIN-RELATED"/>
    <property type="match status" value="1"/>
</dbReference>
<feature type="domain" description="FHF complex subunit HOOK-interacting protein C-terminal" evidence="3">
    <location>
        <begin position="126"/>
        <end position="219"/>
    </location>
</feature>
<feature type="region of interest" description="Disordered" evidence="2">
    <location>
        <begin position="1"/>
        <end position="27"/>
    </location>
</feature>
<dbReference type="Proteomes" id="UP001162483">
    <property type="component" value="Unassembled WGS sequence"/>
</dbReference>
<protein>
    <recommendedName>
        <fullName evidence="3">FHF complex subunit HOOK-interacting protein C-terminal domain-containing protein</fullName>
    </recommendedName>
</protein>
<evidence type="ECO:0000313" key="5">
    <source>
        <dbReference type="Proteomes" id="UP001162483"/>
    </source>
</evidence>
<organism evidence="4 5">
    <name type="scientific">Staurois parvus</name>
    <dbReference type="NCBI Taxonomy" id="386267"/>
    <lineage>
        <taxon>Eukaryota</taxon>
        <taxon>Metazoa</taxon>
        <taxon>Chordata</taxon>
        <taxon>Craniata</taxon>
        <taxon>Vertebrata</taxon>
        <taxon>Euteleostomi</taxon>
        <taxon>Amphibia</taxon>
        <taxon>Batrachia</taxon>
        <taxon>Anura</taxon>
        <taxon>Neobatrachia</taxon>
        <taxon>Ranoidea</taxon>
        <taxon>Ranidae</taxon>
        <taxon>Staurois</taxon>
    </lineage>
</organism>
<dbReference type="InterPro" id="IPR045669">
    <property type="entry name" value="FHIP_C"/>
</dbReference>
<keyword evidence="5" id="KW-1185">Reference proteome</keyword>
<feature type="compositionally biased region" description="Basic and acidic residues" evidence="2">
    <location>
        <begin position="7"/>
        <end position="18"/>
    </location>
</feature>
<evidence type="ECO:0000256" key="2">
    <source>
        <dbReference type="SAM" id="MobiDB-lite"/>
    </source>
</evidence>
<name>A0ABN9GTU0_9NEOB</name>
<gene>
    <name evidence="4" type="ORF">SPARVUS_LOCUS14675796</name>
</gene>
<dbReference type="InterPro" id="IPR019384">
    <property type="entry name" value="FHIP"/>
</dbReference>
<comment type="similarity">
    <text evidence="1">Belongs to the FHIP family.</text>
</comment>
<evidence type="ECO:0000256" key="1">
    <source>
        <dbReference type="ARBA" id="ARBA00024336"/>
    </source>
</evidence>
<accession>A0ABN9GTU0</accession>
<dbReference type="Pfam" id="PF19314">
    <property type="entry name" value="DUF5917"/>
    <property type="match status" value="1"/>
</dbReference>
<evidence type="ECO:0000313" key="4">
    <source>
        <dbReference type="EMBL" id="CAI9612242.1"/>
    </source>
</evidence>
<comment type="caution">
    <text evidence="4">The sequence shown here is derived from an EMBL/GenBank/DDBJ whole genome shotgun (WGS) entry which is preliminary data.</text>
</comment>
<evidence type="ECO:0000259" key="3">
    <source>
        <dbReference type="Pfam" id="PF19314"/>
    </source>
</evidence>